<sequence length="78" mass="8511">MASLEWFRLSLTVPSNSLIISATPHDYHLIKTLLRNLDHPPGEVYVKASLIEISTDKLQKHTGQPFGAVTGANGIRSG</sequence>
<reference evidence="1" key="2">
    <citation type="journal article" date="2014" name="ISME J.">
        <title>Microbial stratification in low pH oxic and suboxic macroscopic growths along an acid mine drainage.</title>
        <authorList>
            <person name="Mendez-Garcia C."/>
            <person name="Mesa V."/>
            <person name="Sprenger R.R."/>
            <person name="Richter M."/>
            <person name="Diez M.S."/>
            <person name="Solano J."/>
            <person name="Bargiela R."/>
            <person name="Golyshina O.V."/>
            <person name="Manteca A."/>
            <person name="Ramos J.L."/>
            <person name="Gallego J.R."/>
            <person name="Llorente I."/>
            <person name="Martins Dos Santos V.A."/>
            <person name="Jensen O.N."/>
            <person name="Pelaez A.I."/>
            <person name="Sanchez J."/>
            <person name="Ferrer M."/>
        </authorList>
    </citation>
    <scope>NUCLEOTIDE SEQUENCE</scope>
</reference>
<gene>
    <name evidence="1" type="ORF">B1A_11568</name>
</gene>
<evidence type="ECO:0000313" key="1">
    <source>
        <dbReference type="EMBL" id="EQD56386.1"/>
    </source>
</evidence>
<organism evidence="1">
    <name type="scientific">mine drainage metagenome</name>
    <dbReference type="NCBI Taxonomy" id="410659"/>
    <lineage>
        <taxon>unclassified sequences</taxon>
        <taxon>metagenomes</taxon>
        <taxon>ecological metagenomes</taxon>
    </lineage>
</organism>
<dbReference type="AlphaFoldDB" id="T1A6S8"/>
<proteinExistence type="predicted"/>
<dbReference type="InterPro" id="IPR038591">
    <property type="entry name" value="NolW-like_sf"/>
</dbReference>
<name>T1A6S8_9ZZZZ</name>
<reference evidence="1" key="1">
    <citation type="submission" date="2013-08" db="EMBL/GenBank/DDBJ databases">
        <authorList>
            <person name="Mendez C."/>
            <person name="Richter M."/>
            <person name="Ferrer M."/>
            <person name="Sanchez J."/>
        </authorList>
    </citation>
    <scope>NUCLEOTIDE SEQUENCE</scope>
</reference>
<feature type="non-terminal residue" evidence="1">
    <location>
        <position position="78"/>
    </location>
</feature>
<protein>
    <submittedName>
        <fullName evidence="1">Uncharacterized protein</fullName>
    </submittedName>
</protein>
<dbReference type="EMBL" id="AUZX01008290">
    <property type="protein sequence ID" value="EQD56386.1"/>
    <property type="molecule type" value="Genomic_DNA"/>
</dbReference>
<dbReference type="Gene3D" id="3.30.1370.120">
    <property type="match status" value="1"/>
</dbReference>
<accession>T1A6S8</accession>
<comment type="caution">
    <text evidence="1">The sequence shown here is derived from an EMBL/GenBank/DDBJ whole genome shotgun (WGS) entry which is preliminary data.</text>
</comment>